<feature type="transmembrane region" description="Helical" evidence="5">
    <location>
        <begin position="413"/>
        <end position="430"/>
    </location>
</feature>
<keyword evidence="3 5" id="KW-1133">Transmembrane helix</keyword>
<feature type="transmembrane region" description="Helical" evidence="5">
    <location>
        <begin position="370"/>
        <end position="392"/>
    </location>
</feature>
<feature type="transmembrane region" description="Helical" evidence="5">
    <location>
        <begin position="309"/>
        <end position="329"/>
    </location>
</feature>
<evidence type="ECO:0000259" key="6">
    <source>
        <dbReference type="PROSITE" id="PS50850"/>
    </source>
</evidence>
<keyword evidence="2 5" id="KW-0812">Transmembrane</keyword>
<dbReference type="Proteomes" id="UP001183202">
    <property type="component" value="Unassembled WGS sequence"/>
</dbReference>
<keyword evidence="8" id="KW-1185">Reference proteome</keyword>
<feature type="transmembrane region" description="Helical" evidence="5">
    <location>
        <begin position="436"/>
        <end position="454"/>
    </location>
</feature>
<protein>
    <submittedName>
        <fullName evidence="7">MFS transporter</fullName>
    </submittedName>
</protein>
<feature type="transmembrane region" description="Helical" evidence="5">
    <location>
        <begin position="64"/>
        <end position="84"/>
    </location>
</feature>
<proteinExistence type="predicted"/>
<evidence type="ECO:0000256" key="5">
    <source>
        <dbReference type="SAM" id="Phobius"/>
    </source>
</evidence>
<feature type="transmembrane region" description="Helical" evidence="5">
    <location>
        <begin position="217"/>
        <end position="239"/>
    </location>
</feature>
<accession>A0ABU2NDN5</accession>
<dbReference type="SUPFAM" id="SSF103473">
    <property type="entry name" value="MFS general substrate transporter"/>
    <property type="match status" value="1"/>
</dbReference>
<feature type="transmembrane region" description="Helical" evidence="5">
    <location>
        <begin position="341"/>
        <end position="364"/>
    </location>
</feature>
<dbReference type="EMBL" id="JAVREJ010000015">
    <property type="protein sequence ID" value="MDT0351841.1"/>
    <property type="molecule type" value="Genomic_DNA"/>
</dbReference>
<dbReference type="InterPro" id="IPR036259">
    <property type="entry name" value="MFS_trans_sf"/>
</dbReference>
<evidence type="ECO:0000256" key="3">
    <source>
        <dbReference type="ARBA" id="ARBA00022989"/>
    </source>
</evidence>
<name>A0ABU2NDN5_9PSEU</name>
<evidence type="ECO:0000313" key="8">
    <source>
        <dbReference type="Proteomes" id="UP001183202"/>
    </source>
</evidence>
<feature type="transmembrane region" description="Helical" evidence="5">
    <location>
        <begin position="96"/>
        <end position="123"/>
    </location>
</feature>
<organism evidence="7 8">
    <name type="scientific">Pseudonocardia charpentierae</name>
    <dbReference type="NCBI Taxonomy" id="3075545"/>
    <lineage>
        <taxon>Bacteria</taxon>
        <taxon>Bacillati</taxon>
        <taxon>Actinomycetota</taxon>
        <taxon>Actinomycetes</taxon>
        <taxon>Pseudonocardiales</taxon>
        <taxon>Pseudonocardiaceae</taxon>
        <taxon>Pseudonocardia</taxon>
    </lineage>
</organism>
<feature type="transmembrane region" description="Helical" evidence="5">
    <location>
        <begin position="34"/>
        <end position="58"/>
    </location>
</feature>
<keyword evidence="4 5" id="KW-0472">Membrane</keyword>
<dbReference type="PANTHER" id="PTHR23501">
    <property type="entry name" value="MAJOR FACILITATOR SUPERFAMILY"/>
    <property type="match status" value="1"/>
</dbReference>
<dbReference type="Gene3D" id="1.20.1250.20">
    <property type="entry name" value="MFS general substrate transporter like domains"/>
    <property type="match status" value="1"/>
</dbReference>
<dbReference type="RefSeq" id="WP_311558319.1">
    <property type="nucleotide sequence ID" value="NZ_JAVREJ010000015.1"/>
</dbReference>
<dbReference type="InterPro" id="IPR011701">
    <property type="entry name" value="MFS"/>
</dbReference>
<reference evidence="8" key="1">
    <citation type="submission" date="2023-07" db="EMBL/GenBank/DDBJ databases">
        <title>30 novel species of actinomycetes from the DSMZ collection.</title>
        <authorList>
            <person name="Nouioui I."/>
        </authorList>
    </citation>
    <scope>NUCLEOTIDE SEQUENCE [LARGE SCALE GENOMIC DNA]</scope>
    <source>
        <strain evidence="8">DSM 45834</strain>
    </source>
</reference>
<gene>
    <name evidence="7" type="ORF">RM445_20150</name>
</gene>
<dbReference type="PANTHER" id="PTHR23501:SF154">
    <property type="entry name" value="MULTIDRUG-EFFLUX TRANSPORTER RV1634-RELATED"/>
    <property type="match status" value="1"/>
</dbReference>
<sequence length="458" mass="45576">MSEPTAPVAGLGAADVSEPARAALFGPGRRATTVGLVLLTLVTAFEAMGVGTAMPAVIADLSAVSAYGWPFTAFLAASVLGTVLGGRWCDVAGPRAALLVTPLVFAAGLVVAGTAGTMAQLLIGRVLQGGSAGTQFVAVYVAIAAVYPERSRPALFGLISAAWVLPSLIGPPVAALVTEQFSWHWVFLGLVPFVVVALALVVPGVRRLRRSGPPAGTGRGLVAAAAGAALGVTAVSWAGQHPDRIGGITAVAALAVLVPALRRLLPAGVFHGGRGIPTVVAARGLIAGVFFAGNSYLPLILTATHGWSLTAAGVPLVVAALGWAAASAWQGRHPDLPRTTLLRVGFGALAVGVAGLLAVTPAAGPAWVAVPAWTVAGVGMGLGYSAVSYLLLHHSQVHQVGSHTAAAQVADQLTTATLVGLGGALLAVLATPATALTVLLVPLVVLAVLGALLAPRAG</sequence>
<dbReference type="Pfam" id="PF07690">
    <property type="entry name" value="MFS_1"/>
    <property type="match status" value="1"/>
</dbReference>
<feature type="transmembrane region" description="Helical" evidence="5">
    <location>
        <begin position="183"/>
        <end position="205"/>
    </location>
</feature>
<feature type="transmembrane region" description="Helical" evidence="5">
    <location>
        <begin position="154"/>
        <end position="177"/>
    </location>
</feature>
<feature type="transmembrane region" description="Helical" evidence="5">
    <location>
        <begin position="245"/>
        <end position="264"/>
    </location>
</feature>
<dbReference type="PROSITE" id="PS50850">
    <property type="entry name" value="MFS"/>
    <property type="match status" value="1"/>
</dbReference>
<feature type="transmembrane region" description="Helical" evidence="5">
    <location>
        <begin position="276"/>
        <end position="297"/>
    </location>
</feature>
<comment type="caution">
    <text evidence="7">The sequence shown here is derived from an EMBL/GenBank/DDBJ whole genome shotgun (WGS) entry which is preliminary data.</text>
</comment>
<feature type="domain" description="Major facilitator superfamily (MFS) profile" evidence="6">
    <location>
        <begin position="32"/>
        <end position="458"/>
    </location>
</feature>
<dbReference type="InterPro" id="IPR020846">
    <property type="entry name" value="MFS_dom"/>
</dbReference>
<evidence type="ECO:0000256" key="4">
    <source>
        <dbReference type="ARBA" id="ARBA00023136"/>
    </source>
</evidence>
<evidence type="ECO:0000256" key="1">
    <source>
        <dbReference type="ARBA" id="ARBA00004651"/>
    </source>
</evidence>
<comment type="subcellular location">
    <subcellularLocation>
        <location evidence="1">Cell membrane</location>
        <topology evidence="1">Multi-pass membrane protein</topology>
    </subcellularLocation>
</comment>
<evidence type="ECO:0000313" key="7">
    <source>
        <dbReference type="EMBL" id="MDT0351841.1"/>
    </source>
</evidence>
<feature type="transmembrane region" description="Helical" evidence="5">
    <location>
        <begin position="129"/>
        <end position="147"/>
    </location>
</feature>
<evidence type="ECO:0000256" key="2">
    <source>
        <dbReference type="ARBA" id="ARBA00022692"/>
    </source>
</evidence>